<comment type="subcellular location">
    <subcellularLocation>
        <location evidence="2">Secreted</location>
    </subcellularLocation>
</comment>
<organism evidence="10 11">
    <name type="scientific">Symbiopectobacterium purcellii</name>
    <dbReference type="NCBI Taxonomy" id="2871826"/>
    <lineage>
        <taxon>Bacteria</taxon>
        <taxon>Pseudomonadati</taxon>
        <taxon>Pseudomonadota</taxon>
        <taxon>Gammaproteobacteria</taxon>
        <taxon>Enterobacterales</taxon>
        <taxon>Enterobacteriaceae</taxon>
    </lineage>
</organism>
<dbReference type="InterPro" id="IPR002169">
    <property type="entry name" value="Peptidase_M9A/M9B"/>
</dbReference>
<dbReference type="GO" id="GO:0004222">
    <property type="term" value="F:metalloendopeptidase activity"/>
    <property type="evidence" value="ECO:0007669"/>
    <property type="project" value="UniProtKB-EC"/>
</dbReference>
<name>A0ABX9ATV1_9ENTR</name>
<dbReference type="Gene3D" id="3.40.30.160">
    <property type="entry name" value="Collagenase ColT, N-terminal domain"/>
    <property type="match status" value="1"/>
</dbReference>
<keyword evidence="6" id="KW-0732">Signal</keyword>
<reference evidence="10 11" key="1">
    <citation type="submission" date="2021-08" db="EMBL/GenBank/DDBJ databases">
        <title>Culture and genomic analysis of Symbiopectobacterium purcellii sp. nov. gen. nov., isolated from the leafhopper Empoasca decipiens.</title>
        <authorList>
            <person name="Nadal-Jimenez P."/>
            <person name="Siozios S."/>
            <person name="Halliday N."/>
            <person name="Camara M."/>
            <person name="Hurst G.D.D."/>
        </authorList>
    </citation>
    <scope>NUCLEOTIDE SEQUENCE [LARGE SCALE GENOMIC DNA]</scope>
    <source>
        <strain evidence="10 11">SyEd1</strain>
    </source>
</reference>
<evidence type="ECO:0000256" key="5">
    <source>
        <dbReference type="ARBA" id="ARBA00022723"/>
    </source>
</evidence>
<accession>A0ABX9ATV1</accession>
<evidence type="ECO:0000313" key="10">
    <source>
        <dbReference type="EMBL" id="QZN97215.1"/>
    </source>
</evidence>
<proteinExistence type="predicted"/>
<dbReference type="PANTHER" id="PTHR13062:SF9">
    <property type="entry name" value="MICROBIAL COLLAGENASE"/>
    <property type="match status" value="1"/>
</dbReference>
<dbReference type="Gene3D" id="1.10.390.20">
    <property type="match status" value="1"/>
</dbReference>
<evidence type="ECO:0000256" key="4">
    <source>
        <dbReference type="ARBA" id="ARBA00022670"/>
    </source>
</evidence>
<evidence type="ECO:0000256" key="3">
    <source>
        <dbReference type="ARBA" id="ARBA00022525"/>
    </source>
</evidence>
<keyword evidence="4" id="KW-0645">Protease</keyword>
<keyword evidence="7 10" id="KW-0378">Hydrolase</keyword>
<evidence type="ECO:0000256" key="6">
    <source>
        <dbReference type="ARBA" id="ARBA00022729"/>
    </source>
</evidence>
<keyword evidence="9" id="KW-0482">Metalloprotease</keyword>
<dbReference type="Pfam" id="PF01752">
    <property type="entry name" value="Peptidase_M9"/>
    <property type="match status" value="1"/>
</dbReference>
<gene>
    <name evidence="10" type="ORF">K6K13_07620</name>
</gene>
<dbReference type="EMBL" id="CP081864">
    <property type="protein sequence ID" value="QZN97215.1"/>
    <property type="molecule type" value="Genomic_DNA"/>
</dbReference>
<dbReference type="PRINTS" id="PR00931">
    <property type="entry name" value="MICOLLPTASE"/>
</dbReference>
<keyword evidence="8" id="KW-0862">Zinc</keyword>
<sequence length="634" mass="73418">MSVNLSGVGYNHHSNVLFDEMTNVRNKKNETVFEKKRHSSVENEVGKYIPSIYSNSLQSKMKFTVLEKKLMEDLHDEKELFLKTSYQHSKQTLTASIKIINKLMLEPEINKRDLGLLSKYIESFYHRVDTSGPYWKSDNIIVSRTLSKIGDYLAKTYNNFHGISNEPDKALSGLTSSWVGAMIEMTKNNSKGDNPTINYKSLNAILEYHVLNQEKLLDNYEFSVNTGKLLNLIYHIRPGSLDSQILSKSKGAIEKNLFKLVSQSLNIVNSKKNNFPLYHIRCALDVLSSIINSEKRNNPKVSFETQKNIDFNLGEILKKYNSLPAKSDLREEINVVLTKYLEDTGRHSEKNNSSVFSGFLKPILEKEFIPHDFKLNSGYRIQSSYHFNNEEKNKLNVIATKVLKNFHESFGEKRVRDDNSKPLEIIVMKNKDHYHRYGNYPFRIDTNNGGVYIEGDSKNPNNQPRIFVYMKDNNIHNFGHEIVHYLDGKYNKYGDANMYPSEEVTWWSEGLAEYLSHGKKNEYAESVLMNCPPENRPSLIQAIDIDGFSANGHSERLYAWPYFVQKFLDSSPQMRSVRGELVRSLRQEIGSSGDKPSYSRVLKNFGQKYNEEFYYWLNQQSNHSTSINRYSTRR</sequence>
<keyword evidence="11" id="KW-1185">Reference proteome</keyword>
<evidence type="ECO:0000256" key="7">
    <source>
        <dbReference type="ARBA" id="ARBA00022801"/>
    </source>
</evidence>
<keyword evidence="3" id="KW-0964">Secreted</keyword>
<evidence type="ECO:0000256" key="8">
    <source>
        <dbReference type="ARBA" id="ARBA00022833"/>
    </source>
</evidence>
<evidence type="ECO:0000313" key="11">
    <source>
        <dbReference type="Proteomes" id="UP000825886"/>
    </source>
</evidence>
<keyword evidence="5" id="KW-0479">Metal-binding</keyword>
<protein>
    <submittedName>
        <fullName evidence="10">Collagenase</fullName>
        <ecNumber evidence="10">3.4.24.3</ecNumber>
    </submittedName>
</protein>
<dbReference type="EC" id="3.4.24.3" evidence="10"/>
<dbReference type="Proteomes" id="UP000825886">
    <property type="component" value="Chromosome"/>
</dbReference>
<dbReference type="RefSeq" id="WP_222160235.1">
    <property type="nucleotide sequence ID" value="NZ_CP081864.1"/>
</dbReference>
<evidence type="ECO:0000256" key="1">
    <source>
        <dbReference type="ARBA" id="ARBA00001947"/>
    </source>
</evidence>
<evidence type="ECO:0000256" key="9">
    <source>
        <dbReference type="ARBA" id="ARBA00023049"/>
    </source>
</evidence>
<evidence type="ECO:0000256" key="2">
    <source>
        <dbReference type="ARBA" id="ARBA00004613"/>
    </source>
</evidence>
<dbReference type="PANTHER" id="PTHR13062">
    <property type="entry name" value="COLLAGENASE"/>
    <property type="match status" value="1"/>
</dbReference>
<comment type="cofactor">
    <cofactor evidence="1">
        <name>Zn(2+)</name>
        <dbReference type="ChEBI" id="CHEBI:29105"/>
    </cofactor>
</comment>